<evidence type="ECO:0000259" key="6">
    <source>
        <dbReference type="PROSITE" id="PS50977"/>
    </source>
</evidence>
<dbReference type="Proteomes" id="UP000028702">
    <property type="component" value="Unassembled WGS sequence"/>
</dbReference>
<dbReference type="Pfam" id="PF00440">
    <property type="entry name" value="TetR_N"/>
    <property type="match status" value="1"/>
</dbReference>
<dbReference type="InterPro" id="IPR036271">
    <property type="entry name" value="Tet_transcr_reg_TetR-rel_C_sf"/>
</dbReference>
<reference evidence="7 8" key="1">
    <citation type="submission" date="2014-07" db="EMBL/GenBank/DDBJ databases">
        <title>Tepidicaulis marinum gen. nov., sp. nov., a novel marine bacterium denitrifying nitrate to nitrous oxide strictly under microaerobic conditions.</title>
        <authorList>
            <person name="Takeuchi M."/>
            <person name="Yamagishi T."/>
            <person name="Kamagata Y."/>
            <person name="Oshima K."/>
            <person name="Hattori M."/>
            <person name="Katayama T."/>
            <person name="Hanada S."/>
            <person name="Tamaki H."/>
            <person name="Marumo K."/>
            <person name="Maeda H."/>
            <person name="Nedachi M."/>
            <person name="Iwasaki W."/>
            <person name="Suwa Y."/>
            <person name="Sakata S."/>
        </authorList>
    </citation>
    <scope>NUCLEOTIDE SEQUENCE [LARGE SCALE GENOMIC DNA]</scope>
    <source>
        <strain evidence="7 8">MA2</strain>
    </source>
</reference>
<dbReference type="PANTHER" id="PTHR30055:SF240">
    <property type="entry name" value="HTH-TYPE TRANSCRIPTIONAL REGULATOR ACRR"/>
    <property type="match status" value="1"/>
</dbReference>
<keyword evidence="2" id="KW-0805">Transcription regulation</keyword>
<evidence type="ECO:0000313" key="8">
    <source>
        <dbReference type="Proteomes" id="UP000028702"/>
    </source>
</evidence>
<feature type="domain" description="HTH tetR-type" evidence="6">
    <location>
        <begin position="10"/>
        <end position="70"/>
    </location>
</feature>
<evidence type="ECO:0000256" key="3">
    <source>
        <dbReference type="ARBA" id="ARBA00023125"/>
    </source>
</evidence>
<evidence type="ECO:0000256" key="4">
    <source>
        <dbReference type="ARBA" id="ARBA00023163"/>
    </source>
</evidence>
<keyword evidence="1" id="KW-0678">Repressor</keyword>
<dbReference type="PANTHER" id="PTHR30055">
    <property type="entry name" value="HTH-TYPE TRANSCRIPTIONAL REGULATOR RUTR"/>
    <property type="match status" value="1"/>
</dbReference>
<dbReference type="PROSITE" id="PS50977">
    <property type="entry name" value="HTH_TETR_2"/>
    <property type="match status" value="1"/>
</dbReference>
<dbReference type="GO" id="GO:0000976">
    <property type="term" value="F:transcription cis-regulatory region binding"/>
    <property type="evidence" value="ECO:0007669"/>
    <property type="project" value="TreeGrafter"/>
</dbReference>
<dbReference type="SUPFAM" id="SSF48498">
    <property type="entry name" value="Tetracyclin repressor-like, C-terminal domain"/>
    <property type="match status" value="1"/>
</dbReference>
<dbReference type="InterPro" id="IPR001647">
    <property type="entry name" value="HTH_TetR"/>
</dbReference>
<keyword evidence="8" id="KW-1185">Reference proteome</keyword>
<dbReference type="Pfam" id="PF08361">
    <property type="entry name" value="TetR_C_2"/>
    <property type="match status" value="1"/>
</dbReference>
<proteinExistence type="predicted"/>
<protein>
    <submittedName>
        <fullName evidence="7">TetR family transcriptional regulator</fullName>
    </submittedName>
</protein>
<comment type="caution">
    <text evidence="7">The sequence shown here is derived from an EMBL/GenBank/DDBJ whole genome shotgun (WGS) entry which is preliminary data.</text>
</comment>
<dbReference type="PRINTS" id="PR00455">
    <property type="entry name" value="HTHTETR"/>
</dbReference>
<dbReference type="STRING" id="1333998.M2A_3104"/>
<keyword evidence="4" id="KW-0804">Transcription</keyword>
<dbReference type="eggNOG" id="COG1309">
    <property type="taxonomic scope" value="Bacteria"/>
</dbReference>
<dbReference type="RefSeq" id="WP_045449380.1">
    <property type="nucleotide sequence ID" value="NZ_BBIO01000022.1"/>
</dbReference>
<keyword evidence="3 5" id="KW-0238">DNA-binding</keyword>
<dbReference type="InterPro" id="IPR050109">
    <property type="entry name" value="HTH-type_TetR-like_transc_reg"/>
</dbReference>
<evidence type="ECO:0000313" key="7">
    <source>
        <dbReference type="EMBL" id="GAK46605.1"/>
    </source>
</evidence>
<dbReference type="InterPro" id="IPR013572">
    <property type="entry name" value="Tscrpt_reg_MAATS_C"/>
</dbReference>
<dbReference type="Gene3D" id="1.10.357.10">
    <property type="entry name" value="Tetracycline Repressor, domain 2"/>
    <property type="match status" value="1"/>
</dbReference>
<dbReference type="AlphaFoldDB" id="A0A081BEY7"/>
<dbReference type="GO" id="GO:0003700">
    <property type="term" value="F:DNA-binding transcription factor activity"/>
    <property type="evidence" value="ECO:0007669"/>
    <property type="project" value="TreeGrafter"/>
</dbReference>
<organism evidence="7 8">
    <name type="scientific">Tepidicaulis marinus</name>
    <dbReference type="NCBI Taxonomy" id="1333998"/>
    <lineage>
        <taxon>Bacteria</taxon>
        <taxon>Pseudomonadati</taxon>
        <taxon>Pseudomonadota</taxon>
        <taxon>Alphaproteobacteria</taxon>
        <taxon>Hyphomicrobiales</taxon>
        <taxon>Parvibaculaceae</taxon>
        <taxon>Tepidicaulis</taxon>
    </lineage>
</organism>
<gene>
    <name evidence="7" type="ORF">M2A_3104</name>
</gene>
<evidence type="ECO:0000256" key="5">
    <source>
        <dbReference type="PROSITE-ProRule" id="PRU00335"/>
    </source>
</evidence>
<dbReference type="InterPro" id="IPR009057">
    <property type="entry name" value="Homeodomain-like_sf"/>
</dbReference>
<sequence>MVRKTKAEAEKTRTEILDAAETVFLEKGAASSSLEEIAREAGVTRGAVYWHFANKADIIDALIERTRFPQQDTIARIAEGDGEEAALALEAIEKACFDSLNLIIDDPQRRRVQTIVLLRMEALGDVLERRVAYNRTMRQTFTRAFEVAHAQTPLAGNWTPRLAAYAASTMIQGMVREWLEDPERFDLRTDGLSCLRSLFASFKGE</sequence>
<dbReference type="SUPFAM" id="SSF46689">
    <property type="entry name" value="Homeodomain-like"/>
    <property type="match status" value="1"/>
</dbReference>
<feature type="DNA-binding region" description="H-T-H motif" evidence="5">
    <location>
        <begin position="33"/>
        <end position="52"/>
    </location>
</feature>
<evidence type="ECO:0000256" key="1">
    <source>
        <dbReference type="ARBA" id="ARBA00022491"/>
    </source>
</evidence>
<name>A0A081BEY7_9HYPH</name>
<evidence type="ECO:0000256" key="2">
    <source>
        <dbReference type="ARBA" id="ARBA00023015"/>
    </source>
</evidence>
<dbReference type="EMBL" id="BBIO01000022">
    <property type="protein sequence ID" value="GAK46605.1"/>
    <property type="molecule type" value="Genomic_DNA"/>
</dbReference>
<accession>A0A081BEY7</accession>